<proteinExistence type="predicted"/>
<accession>A0A1G6LQ71</accession>
<dbReference type="STRING" id="1271860.SAMN05216174_102187"/>
<evidence type="ECO:0000313" key="1">
    <source>
        <dbReference type="EMBL" id="SDC45341.1"/>
    </source>
</evidence>
<dbReference type="Proteomes" id="UP000199501">
    <property type="component" value="Unassembled WGS sequence"/>
</dbReference>
<evidence type="ECO:0000313" key="2">
    <source>
        <dbReference type="Proteomes" id="UP000199501"/>
    </source>
</evidence>
<dbReference type="AlphaFoldDB" id="A0A1G6LQ71"/>
<reference evidence="2" key="1">
    <citation type="submission" date="2016-10" db="EMBL/GenBank/DDBJ databases">
        <authorList>
            <person name="Varghese N."/>
            <person name="Submissions S."/>
        </authorList>
    </citation>
    <scope>NUCLEOTIDE SEQUENCE [LARGE SCALE GENOMIC DNA]</scope>
    <source>
        <strain evidence="2">IBRC-M 10403</strain>
    </source>
</reference>
<dbReference type="RefSeq" id="WP_175482697.1">
    <property type="nucleotide sequence ID" value="NZ_FMZZ01000002.1"/>
</dbReference>
<gene>
    <name evidence="1" type="ORF">SAMN05216174_102187</name>
</gene>
<organism evidence="1 2">
    <name type="scientific">Actinokineospora iranica</name>
    <dbReference type="NCBI Taxonomy" id="1271860"/>
    <lineage>
        <taxon>Bacteria</taxon>
        <taxon>Bacillati</taxon>
        <taxon>Actinomycetota</taxon>
        <taxon>Actinomycetes</taxon>
        <taxon>Pseudonocardiales</taxon>
        <taxon>Pseudonocardiaceae</taxon>
        <taxon>Actinokineospora</taxon>
    </lineage>
</organism>
<name>A0A1G6LQ71_9PSEU</name>
<dbReference type="EMBL" id="FMZZ01000002">
    <property type="protein sequence ID" value="SDC45341.1"/>
    <property type="molecule type" value="Genomic_DNA"/>
</dbReference>
<protein>
    <submittedName>
        <fullName evidence="1">Uncharacterized protein</fullName>
    </submittedName>
</protein>
<keyword evidence="2" id="KW-1185">Reference proteome</keyword>
<sequence length="50" mass="5306">MVVMLVLGVVAMVAILGVVEESTRVRPRGRNKEFAAVEVRGGDGGDRDGH</sequence>